<name>A0A6G1HIW5_9PEZI</name>
<keyword evidence="2" id="KW-1185">Reference proteome</keyword>
<evidence type="ECO:0000313" key="1">
    <source>
        <dbReference type="EMBL" id="KAF2395844.1"/>
    </source>
</evidence>
<dbReference type="EMBL" id="ML996710">
    <property type="protein sequence ID" value="KAF2395844.1"/>
    <property type="molecule type" value="Genomic_DNA"/>
</dbReference>
<dbReference type="AlphaFoldDB" id="A0A6G1HIW5"/>
<protein>
    <submittedName>
        <fullName evidence="1">Uncharacterized protein</fullName>
    </submittedName>
</protein>
<sequence length="257" mass="28769">MPLAVRSSIAGGRWQNSHLQYLKVTILFPSSSAIPHPLPASETAILTLLSQPGNAAEATRCNTLSEAVGMLALAQAYHRQDRKDRVRMAIEAFLLLVSEYFFRSALRRVSLQYSFGDKAASVIADFVGTGLVVSILRDRHGHVGEAVAVLMAMKAWNLRLKNLPATTKRRPPKMPEYLATVIRGRVWLLRAHTMDGYVARAQNDWLQDGDEFKVEVLHRWNVFNHEERVHLVSTLVTLEQNGHVDGLVDGLERLELA</sequence>
<organism evidence="1 2">
    <name type="scientific">Trichodelitschia bisporula</name>
    <dbReference type="NCBI Taxonomy" id="703511"/>
    <lineage>
        <taxon>Eukaryota</taxon>
        <taxon>Fungi</taxon>
        <taxon>Dikarya</taxon>
        <taxon>Ascomycota</taxon>
        <taxon>Pezizomycotina</taxon>
        <taxon>Dothideomycetes</taxon>
        <taxon>Dothideomycetes incertae sedis</taxon>
        <taxon>Phaeotrichales</taxon>
        <taxon>Phaeotrichaceae</taxon>
        <taxon>Trichodelitschia</taxon>
    </lineage>
</organism>
<gene>
    <name evidence="1" type="ORF">EJ06DRAFT_525087</name>
</gene>
<accession>A0A6G1HIW5</accession>
<proteinExistence type="predicted"/>
<reference evidence="1" key="1">
    <citation type="journal article" date="2020" name="Stud. Mycol.">
        <title>101 Dothideomycetes genomes: a test case for predicting lifestyles and emergence of pathogens.</title>
        <authorList>
            <person name="Haridas S."/>
            <person name="Albert R."/>
            <person name="Binder M."/>
            <person name="Bloem J."/>
            <person name="Labutti K."/>
            <person name="Salamov A."/>
            <person name="Andreopoulos B."/>
            <person name="Baker S."/>
            <person name="Barry K."/>
            <person name="Bills G."/>
            <person name="Bluhm B."/>
            <person name="Cannon C."/>
            <person name="Castanera R."/>
            <person name="Culley D."/>
            <person name="Daum C."/>
            <person name="Ezra D."/>
            <person name="Gonzalez J."/>
            <person name="Henrissat B."/>
            <person name="Kuo A."/>
            <person name="Liang C."/>
            <person name="Lipzen A."/>
            <person name="Lutzoni F."/>
            <person name="Magnuson J."/>
            <person name="Mondo S."/>
            <person name="Nolan M."/>
            <person name="Ohm R."/>
            <person name="Pangilinan J."/>
            <person name="Park H.-J."/>
            <person name="Ramirez L."/>
            <person name="Alfaro M."/>
            <person name="Sun H."/>
            <person name="Tritt A."/>
            <person name="Yoshinaga Y."/>
            <person name="Zwiers L.-H."/>
            <person name="Turgeon B."/>
            <person name="Goodwin S."/>
            <person name="Spatafora J."/>
            <person name="Crous P."/>
            <person name="Grigoriev I."/>
        </authorList>
    </citation>
    <scope>NUCLEOTIDE SEQUENCE</scope>
    <source>
        <strain evidence="1">CBS 262.69</strain>
    </source>
</reference>
<dbReference type="Proteomes" id="UP000799640">
    <property type="component" value="Unassembled WGS sequence"/>
</dbReference>
<evidence type="ECO:0000313" key="2">
    <source>
        <dbReference type="Proteomes" id="UP000799640"/>
    </source>
</evidence>